<feature type="domain" description="Multidrug resistance protein MdtA-like beta-barrel" evidence="5">
    <location>
        <begin position="215"/>
        <end position="298"/>
    </location>
</feature>
<reference evidence="7 8" key="1">
    <citation type="submission" date="2017-10" db="EMBL/GenBank/DDBJ databases">
        <title>Frigbacter circumglobatus gen. nov. sp. nov., isolated from sediment cultured in situ.</title>
        <authorList>
            <person name="Zhao Z."/>
        </authorList>
    </citation>
    <scope>NUCLEOTIDE SEQUENCE [LARGE SCALE GENOMIC DNA]</scope>
    <source>
        <strain evidence="7 8">ZYL</strain>
    </source>
</reference>
<protein>
    <submittedName>
        <fullName evidence="7">Efflux transporter periplasmic adaptor subunit</fullName>
    </submittedName>
</protein>
<dbReference type="InterPro" id="IPR058626">
    <property type="entry name" value="MdtA-like_b-barrel"/>
</dbReference>
<dbReference type="EMBL" id="PDEM01000007">
    <property type="protein sequence ID" value="PHZ86593.1"/>
    <property type="molecule type" value="Genomic_DNA"/>
</dbReference>
<accession>A0A2G4YWF9</accession>
<dbReference type="Gene3D" id="2.40.30.170">
    <property type="match status" value="1"/>
</dbReference>
<evidence type="ECO:0000259" key="5">
    <source>
        <dbReference type="Pfam" id="PF25944"/>
    </source>
</evidence>
<dbReference type="Gene3D" id="2.40.50.100">
    <property type="match status" value="1"/>
</dbReference>
<comment type="similarity">
    <text evidence="2">Belongs to the membrane fusion protein (MFP) (TC 8.A.1) family.</text>
</comment>
<dbReference type="InterPro" id="IPR058627">
    <property type="entry name" value="MdtA-like_C"/>
</dbReference>
<evidence type="ECO:0000313" key="7">
    <source>
        <dbReference type="EMBL" id="PHZ86593.1"/>
    </source>
</evidence>
<dbReference type="GO" id="GO:0030313">
    <property type="term" value="C:cell envelope"/>
    <property type="evidence" value="ECO:0007669"/>
    <property type="project" value="UniProtKB-SubCell"/>
</dbReference>
<evidence type="ECO:0000256" key="2">
    <source>
        <dbReference type="ARBA" id="ARBA00009477"/>
    </source>
</evidence>
<evidence type="ECO:0000256" key="1">
    <source>
        <dbReference type="ARBA" id="ARBA00004196"/>
    </source>
</evidence>
<proteinExistence type="inferred from homology"/>
<dbReference type="GO" id="GO:0022857">
    <property type="term" value="F:transmembrane transporter activity"/>
    <property type="evidence" value="ECO:0007669"/>
    <property type="project" value="InterPro"/>
</dbReference>
<sequence length="384" mass="41596">MSKKNILSLLFFGAVLLLGFWMLGVSNGENATPPPARAQTPVEVTVMALVQQPVNITEEYPGRTHAYKIAEIRPQATGIITERTFEEGSLVKKGQQLYQIDPATFKAALNQAKADLIKAEANHRAVKAKAGRYKELVKSNAISGQTYDDTIAALEEAAADIIVAKSAVSTAEISFDYTRIRAPISGRIGKSTITPGALVTANQPAALATITQLDPIYVDMTQSSRDLMSFRKLVQDTSSVKLDLLDEMGRTFYDQQGTLQFSEVNVNEGTGTIMLRALFANPDSQLLPGLFVRTRLNLPAIEGFLIPHQAAIRTPDGGLVVYMVDNNNVIVPTLIQASRSVGNSWLVTTGLENGMRIVTEGFQKVRAKMTVSPVLAQNTSAVSD</sequence>
<dbReference type="InterPro" id="IPR058625">
    <property type="entry name" value="MdtA-like_BSH"/>
</dbReference>
<feature type="domain" description="Multidrug resistance protein MdtA-like alpha-helical hairpin" evidence="3">
    <location>
        <begin position="109"/>
        <end position="178"/>
    </location>
</feature>
<evidence type="ECO:0000259" key="4">
    <source>
        <dbReference type="Pfam" id="PF25917"/>
    </source>
</evidence>
<dbReference type="InterPro" id="IPR058624">
    <property type="entry name" value="MdtA-like_HH"/>
</dbReference>
<dbReference type="Pfam" id="PF25944">
    <property type="entry name" value="Beta-barrel_RND"/>
    <property type="match status" value="1"/>
</dbReference>
<dbReference type="GO" id="GO:0046677">
    <property type="term" value="P:response to antibiotic"/>
    <property type="evidence" value="ECO:0007669"/>
    <property type="project" value="TreeGrafter"/>
</dbReference>
<comment type="subcellular location">
    <subcellularLocation>
        <location evidence="1">Cell envelope</location>
    </subcellularLocation>
</comment>
<dbReference type="RefSeq" id="WP_099470969.1">
    <property type="nucleotide sequence ID" value="NZ_PDEM01000007.1"/>
</dbReference>
<dbReference type="Proteomes" id="UP000229730">
    <property type="component" value="Unassembled WGS sequence"/>
</dbReference>
<dbReference type="OrthoDB" id="9800613at2"/>
<dbReference type="Gene3D" id="1.10.287.470">
    <property type="entry name" value="Helix hairpin bin"/>
    <property type="match status" value="1"/>
</dbReference>
<dbReference type="Pfam" id="PF25917">
    <property type="entry name" value="BSH_RND"/>
    <property type="match status" value="1"/>
</dbReference>
<dbReference type="Pfam" id="PF25876">
    <property type="entry name" value="HH_MFP_RND"/>
    <property type="match status" value="1"/>
</dbReference>
<feature type="domain" description="Multidrug resistance protein MdtA-like C-terminal permuted SH3" evidence="6">
    <location>
        <begin position="305"/>
        <end position="364"/>
    </location>
</feature>
<evidence type="ECO:0000313" key="8">
    <source>
        <dbReference type="Proteomes" id="UP000229730"/>
    </source>
</evidence>
<evidence type="ECO:0000259" key="6">
    <source>
        <dbReference type="Pfam" id="PF25967"/>
    </source>
</evidence>
<dbReference type="NCBIfam" id="TIGR01730">
    <property type="entry name" value="RND_mfp"/>
    <property type="match status" value="1"/>
</dbReference>
<dbReference type="FunCoup" id="A0A2G4YWF9">
    <property type="interactions" value="432"/>
</dbReference>
<dbReference type="PANTHER" id="PTHR30158:SF3">
    <property type="entry name" value="MULTIDRUG EFFLUX PUMP SUBUNIT ACRA-RELATED"/>
    <property type="match status" value="1"/>
</dbReference>
<organism evidence="7 8">
    <name type="scientific">Paremcibacter congregatus</name>
    <dbReference type="NCBI Taxonomy" id="2043170"/>
    <lineage>
        <taxon>Bacteria</taxon>
        <taxon>Pseudomonadati</taxon>
        <taxon>Pseudomonadota</taxon>
        <taxon>Alphaproteobacteria</taxon>
        <taxon>Emcibacterales</taxon>
        <taxon>Emcibacteraceae</taxon>
        <taxon>Paremcibacter</taxon>
    </lineage>
</organism>
<keyword evidence="8" id="KW-1185">Reference proteome</keyword>
<dbReference type="InterPro" id="IPR006143">
    <property type="entry name" value="RND_pump_MFP"/>
</dbReference>
<dbReference type="PANTHER" id="PTHR30158">
    <property type="entry name" value="ACRA/E-RELATED COMPONENT OF DRUG EFFLUX TRANSPORTER"/>
    <property type="match status" value="1"/>
</dbReference>
<name>A0A2G4YWF9_9PROT</name>
<dbReference type="Pfam" id="PF25967">
    <property type="entry name" value="RND-MFP_C"/>
    <property type="match status" value="1"/>
</dbReference>
<feature type="domain" description="Multidrug resistance protein MdtA-like barrel-sandwich hybrid" evidence="4">
    <location>
        <begin position="69"/>
        <end position="211"/>
    </location>
</feature>
<dbReference type="SUPFAM" id="SSF111369">
    <property type="entry name" value="HlyD-like secretion proteins"/>
    <property type="match status" value="1"/>
</dbReference>
<comment type="caution">
    <text evidence="7">The sequence shown here is derived from an EMBL/GenBank/DDBJ whole genome shotgun (WGS) entry which is preliminary data.</text>
</comment>
<dbReference type="GO" id="GO:0005886">
    <property type="term" value="C:plasma membrane"/>
    <property type="evidence" value="ECO:0007669"/>
    <property type="project" value="TreeGrafter"/>
</dbReference>
<gene>
    <name evidence="7" type="ORF">CRD36_01555</name>
</gene>
<dbReference type="InParanoid" id="A0A2G4YWF9"/>
<evidence type="ECO:0000259" key="3">
    <source>
        <dbReference type="Pfam" id="PF25876"/>
    </source>
</evidence>
<dbReference type="Gene3D" id="2.40.420.20">
    <property type="match status" value="1"/>
</dbReference>
<dbReference type="AlphaFoldDB" id="A0A2G4YWF9"/>